<keyword evidence="3" id="KW-1185">Reference proteome</keyword>
<evidence type="ECO:0000313" key="3">
    <source>
        <dbReference type="Proteomes" id="UP001168528"/>
    </source>
</evidence>
<proteinExistence type="predicted"/>
<feature type="domain" description="Outer membrane protein beta-barrel" evidence="1">
    <location>
        <begin position="10"/>
        <end position="85"/>
    </location>
</feature>
<comment type="caution">
    <text evidence="2">The sequence shown here is derived from an EMBL/GenBank/DDBJ whole genome shotgun (WGS) entry which is preliminary data.</text>
</comment>
<name>A0ABT8RF13_9BACT</name>
<organism evidence="2 3">
    <name type="scientific">Rhodocytophaga aerolata</name>
    <dbReference type="NCBI Taxonomy" id="455078"/>
    <lineage>
        <taxon>Bacteria</taxon>
        <taxon>Pseudomonadati</taxon>
        <taxon>Bacteroidota</taxon>
        <taxon>Cytophagia</taxon>
        <taxon>Cytophagales</taxon>
        <taxon>Rhodocytophagaceae</taxon>
        <taxon>Rhodocytophaga</taxon>
    </lineage>
</organism>
<dbReference type="EMBL" id="JAUKPO010000034">
    <property type="protein sequence ID" value="MDO1450660.1"/>
    <property type="molecule type" value="Genomic_DNA"/>
</dbReference>
<accession>A0ABT8RF13</accession>
<evidence type="ECO:0000259" key="1">
    <source>
        <dbReference type="Pfam" id="PF14905"/>
    </source>
</evidence>
<evidence type="ECO:0000313" key="2">
    <source>
        <dbReference type="EMBL" id="MDO1450660.1"/>
    </source>
</evidence>
<protein>
    <submittedName>
        <fullName evidence="2">Outer membrane beta-barrel protein</fullName>
    </submittedName>
</protein>
<dbReference type="Proteomes" id="UP001168528">
    <property type="component" value="Unassembled WGS sequence"/>
</dbReference>
<dbReference type="RefSeq" id="WP_302041462.1">
    <property type="nucleotide sequence ID" value="NZ_JAUKPO010000034.1"/>
</dbReference>
<sequence>MLYYFTLKPIANYTAPSANAQGNSPERYYVDLRLQENTRRKRTVILNICNMFNTLKWSGTTIGESFRQTWTNKRENRIIMVRFGYLVEE</sequence>
<dbReference type="InterPro" id="IPR041700">
    <property type="entry name" value="OMP_b-brl_3"/>
</dbReference>
<reference evidence="2" key="1">
    <citation type="submission" date="2023-07" db="EMBL/GenBank/DDBJ databases">
        <title>The genome sequence of Rhodocytophaga aerolata KACC 12507.</title>
        <authorList>
            <person name="Zhang X."/>
        </authorList>
    </citation>
    <scope>NUCLEOTIDE SEQUENCE</scope>
    <source>
        <strain evidence="2">KACC 12507</strain>
    </source>
</reference>
<dbReference type="Pfam" id="PF14905">
    <property type="entry name" value="OMP_b-brl_3"/>
    <property type="match status" value="1"/>
</dbReference>
<gene>
    <name evidence="2" type="ORF">Q0590_30585</name>
</gene>